<sequence>MTQTITVEESRQLDAKTINEIGIPSLVLMERAGLKIYENMLDNKDLDLSKILILAGTGNNGGDALVVARLFATHGYHVHTLTVGNPAHASDDHIAQAKICDYYQIPKVFLDEKFDKYTTIVDGLFGSGLSRNVGGDFATAIDKANASTANIHAIDIPSGLNGDTGNVMGTAIKAASTSTIAYPKVGMEKDQAKAYTGKIYVDDIGIYRGNQFEGE</sequence>
<dbReference type="PANTHER" id="PTHR13232:SF10">
    <property type="entry name" value="NAD(P)H-HYDRATE EPIMERASE"/>
    <property type="match status" value="1"/>
</dbReference>
<comment type="catalytic activity">
    <reaction evidence="2 10">
        <text>(6R)-NADPHX = (6S)-NADPHX</text>
        <dbReference type="Rhea" id="RHEA:32227"/>
        <dbReference type="ChEBI" id="CHEBI:64076"/>
        <dbReference type="ChEBI" id="CHEBI:64077"/>
        <dbReference type="EC" id="5.1.99.6"/>
    </reaction>
</comment>
<dbReference type="PROSITE" id="PS51385">
    <property type="entry name" value="YJEF_N"/>
    <property type="match status" value="1"/>
</dbReference>
<proteinExistence type="inferred from homology"/>
<feature type="binding site" evidence="10">
    <location>
        <begin position="126"/>
        <end position="132"/>
    </location>
    <ligand>
        <name>(6S)-NADPHX</name>
        <dbReference type="ChEBI" id="CHEBI:64076"/>
    </ligand>
</feature>
<keyword evidence="8 10" id="KW-0520">NAD</keyword>
<feature type="binding site" evidence="10">
    <location>
        <begin position="59"/>
        <end position="63"/>
    </location>
    <ligand>
        <name>(6S)-NADPHX</name>
        <dbReference type="ChEBI" id="CHEBI:64076"/>
    </ligand>
</feature>
<comment type="similarity">
    <text evidence="10">Belongs to the NnrE/AIBP family.</text>
</comment>
<comment type="catalytic activity">
    <reaction evidence="1 10">
        <text>(6R)-NADHX = (6S)-NADHX</text>
        <dbReference type="Rhea" id="RHEA:32215"/>
        <dbReference type="ChEBI" id="CHEBI:64074"/>
        <dbReference type="ChEBI" id="CHEBI:64075"/>
        <dbReference type="EC" id="5.1.99.6"/>
    </reaction>
</comment>
<keyword evidence="9 10" id="KW-0413">Isomerase</keyword>
<keyword evidence="7 10" id="KW-0630">Potassium</keyword>
<dbReference type="InterPro" id="IPR032976">
    <property type="entry name" value="YJEFN_prot_NAXE-like"/>
</dbReference>
<dbReference type="GeneID" id="69059105"/>
<gene>
    <name evidence="10" type="primary">nnrE</name>
    <name evidence="12" type="ORF">GQR93_12045</name>
</gene>
<evidence type="ECO:0000256" key="10">
    <source>
        <dbReference type="HAMAP-Rule" id="MF_01966"/>
    </source>
</evidence>
<keyword evidence="5 10" id="KW-0547">Nucleotide-binding</keyword>
<keyword evidence="6 10" id="KW-0521">NADP</keyword>
<dbReference type="SUPFAM" id="SSF64153">
    <property type="entry name" value="YjeF N-terminal domain-like"/>
    <property type="match status" value="1"/>
</dbReference>
<name>A0A6P1E617_LENHI</name>
<evidence type="ECO:0000256" key="9">
    <source>
        <dbReference type="ARBA" id="ARBA00023235"/>
    </source>
</evidence>
<reference evidence="12 13" key="1">
    <citation type="submission" date="2019-12" db="EMBL/GenBank/DDBJ databases">
        <title>Lactobacillus hilgardii FLUB.</title>
        <authorList>
            <person name="Gustaw K."/>
        </authorList>
    </citation>
    <scope>NUCLEOTIDE SEQUENCE [LARGE SCALE GENOMIC DNA]</scope>
    <source>
        <strain evidence="12 13">FLUB</strain>
    </source>
</reference>
<dbReference type="SMR" id="A0A6P1E617"/>
<evidence type="ECO:0000313" key="12">
    <source>
        <dbReference type="EMBL" id="QHB52866.1"/>
    </source>
</evidence>
<evidence type="ECO:0000256" key="7">
    <source>
        <dbReference type="ARBA" id="ARBA00022958"/>
    </source>
</evidence>
<accession>A0A6P1E617</accession>
<dbReference type="AlphaFoldDB" id="A0A6P1E617"/>
<dbReference type="InterPro" id="IPR036652">
    <property type="entry name" value="YjeF_N_dom_sf"/>
</dbReference>
<feature type="domain" description="YjeF N-terminal" evidence="11">
    <location>
        <begin position="10"/>
        <end position="212"/>
    </location>
</feature>
<organism evidence="12 13">
    <name type="scientific">Lentilactobacillus hilgardii</name>
    <name type="common">Lactobacillus hilgardii</name>
    <dbReference type="NCBI Taxonomy" id="1588"/>
    <lineage>
        <taxon>Bacteria</taxon>
        <taxon>Bacillati</taxon>
        <taxon>Bacillota</taxon>
        <taxon>Bacilli</taxon>
        <taxon>Lactobacillales</taxon>
        <taxon>Lactobacillaceae</taxon>
        <taxon>Lentilactobacillus</taxon>
    </lineage>
</organism>
<feature type="binding site" evidence="10">
    <location>
        <position position="155"/>
    </location>
    <ligand>
        <name>(6S)-NADPHX</name>
        <dbReference type="ChEBI" id="CHEBI:64076"/>
    </ligand>
</feature>
<dbReference type="PANTHER" id="PTHR13232">
    <property type="entry name" value="NAD(P)H-HYDRATE EPIMERASE"/>
    <property type="match status" value="1"/>
</dbReference>
<dbReference type="Pfam" id="PF03853">
    <property type="entry name" value="YjeF_N"/>
    <property type="match status" value="1"/>
</dbReference>
<protein>
    <recommendedName>
        <fullName evidence="3 10">NAD(P)H-hydrate epimerase</fullName>
        <ecNumber evidence="3 10">5.1.99.6</ecNumber>
    </recommendedName>
    <alternativeName>
        <fullName evidence="10">NAD(P)HX epimerase</fullName>
    </alternativeName>
</protein>
<keyword evidence="4 10" id="KW-0479">Metal-binding</keyword>
<evidence type="ECO:0000256" key="5">
    <source>
        <dbReference type="ARBA" id="ARBA00022741"/>
    </source>
</evidence>
<evidence type="ECO:0000256" key="1">
    <source>
        <dbReference type="ARBA" id="ARBA00000013"/>
    </source>
</evidence>
<evidence type="ECO:0000256" key="6">
    <source>
        <dbReference type="ARBA" id="ARBA00022857"/>
    </source>
</evidence>
<dbReference type="RefSeq" id="WP_004466427.1">
    <property type="nucleotide sequence ID" value="NZ_CABKOL010000104.1"/>
</dbReference>
<dbReference type="GO" id="GO:0052856">
    <property type="term" value="F:NAD(P)HX epimerase activity"/>
    <property type="evidence" value="ECO:0007669"/>
    <property type="project" value="UniProtKB-UniRule"/>
</dbReference>
<comment type="cofactor">
    <cofactor evidence="10">
        <name>K(+)</name>
        <dbReference type="ChEBI" id="CHEBI:29103"/>
    </cofactor>
    <text evidence="10">Binds 1 potassium ion per subunit.</text>
</comment>
<dbReference type="GO" id="GO:0046872">
    <property type="term" value="F:metal ion binding"/>
    <property type="evidence" value="ECO:0007669"/>
    <property type="project" value="UniProtKB-KW"/>
</dbReference>
<evidence type="ECO:0000259" key="11">
    <source>
        <dbReference type="PROSITE" id="PS51385"/>
    </source>
</evidence>
<dbReference type="Proteomes" id="UP000465035">
    <property type="component" value="Chromosome"/>
</dbReference>
<feature type="binding site" evidence="10">
    <location>
        <position position="158"/>
    </location>
    <ligand>
        <name>K(+)</name>
        <dbReference type="ChEBI" id="CHEBI:29103"/>
    </ligand>
</feature>
<comment type="caution">
    <text evidence="10">Lacks conserved residue(s) required for the propagation of feature annotation.</text>
</comment>
<comment type="function">
    <text evidence="10">Catalyzes the epimerization of the S- and R-forms of NAD(P)HX, a damaged form of NAD(P)H that is a result of enzymatic or heat-dependent hydration. This is a prerequisite for the S-specific NAD(P)H-hydrate dehydratase to allow the repair of both epimers of NAD(P)HX.</text>
</comment>
<dbReference type="InterPro" id="IPR004443">
    <property type="entry name" value="YjeF_N_dom"/>
</dbReference>
<dbReference type="GO" id="GO:0000166">
    <property type="term" value="F:nucleotide binding"/>
    <property type="evidence" value="ECO:0007669"/>
    <property type="project" value="UniProtKB-KW"/>
</dbReference>
<dbReference type="Gene3D" id="3.40.50.10260">
    <property type="entry name" value="YjeF N-terminal domain"/>
    <property type="match status" value="1"/>
</dbReference>
<dbReference type="EMBL" id="CP047121">
    <property type="protein sequence ID" value="QHB52866.1"/>
    <property type="molecule type" value="Genomic_DNA"/>
</dbReference>
<evidence type="ECO:0000256" key="2">
    <source>
        <dbReference type="ARBA" id="ARBA00000909"/>
    </source>
</evidence>
<evidence type="ECO:0000256" key="4">
    <source>
        <dbReference type="ARBA" id="ARBA00022723"/>
    </source>
</evidence>
<dbReference type="EC" id="5.1.99.6" evidence="3 10"/>
<evidence type="ECO:0000256" key="8">
    <source>
        <dbReference type="ARBA" id="ARBA00023027"/>
    </source>
</evidence>
<dbReference type="HAMAP" id="MF_01966">
    <property type="entry name" value="NADHX_epimerase"/>
    <property type="match status" value="1"/>
</dbReference>
<feature type="binding site" evidence="10">
    <location>
        <position position="122"/>
    </location>
    <ligand>
        <name>K(+)</name>
        <dbReference type="ChEBI" id="CHEBI:29103"/>
    </ligand>
</feature>
<feature type="binding site" evidence="10">
    <location>
        <position position="60"/>
    </location>
    <ligand>
        <name>K(+)</name>
        <dbReference type="ChEBI" id="CHEBI:29103"/>
    </ligand>
</feature>
<evidence type="ECO:0000313" key="13">
    <source>
        <dbReference type="Proteomes" id="UP000465035"/>
    </source>
</evidence>
<dbReference type="NCBIfam" id="TIGR00197">
    <property type="entry name" value="yjeF_nterm"/>
    <property type="match status" value="1"/>
</dbReference>
<evidence type="ECO:0000256" key="3">
    <source>
        <dbReference type="ARBA" id="ARBA00012228"/>
    </source>
</evidence>